<evidence type="ECO:0000313" key="2">
    <source>
        <dbReference type="EMBL" id="CUS05051.2"/>
    </source>
</evidence>
<dbReference type="InterPro" id="IPR029058">
    <property type="entry name" value="AB_hydrolase_fold"/>
</dbReference>
<evidence type="ECO:0000259" key="1">
    <source>
        <dbReference type="Pfam" id="PF00561"/>
    </source>
</evidence>
<evidence type="ECO:0000313" key="3">
    <source>
        <dbReference type="Proteomes" id="UP000215027"/>
    </source>
</evidence>
<feature type="domain" description="AB hydrolase-1" evidence="1">
    <location>
        <begin position="85"/>
        <end position="177"/>
    </location>
</feature>
<accession>A0A160T456</accession>
<dbReference type="PANTHER" id="PTHR43358">
    <property type="entry name" value="ALPHA/BETA-HYDROLASE"/>
    <property type="match status" value="1"/>
</dbReference>
<name>A0A160T456_9CHLR</name>
<dbReference type="EMBL" id="LN890655">
    <property type="protein sequence ID" value="CUS05051.2"/>
    <property type="molecule type" value="Genomic_DNA"/>
</dbReference>
<gene>
    <name evidence="2" type="ORF">CFX0092_A3173</name>
</gene>
<dbReference type="Pfam" id="PF00561">
    <property type="entry name" value="Abhydrolase_1"/>
    <property type="match status" value="1"/>
</dbReference>
<dbReference type="InterPro" id="IPR000073">
    <property type="entry name" value="AB_hydrolase_1"/>
</dbReference>
<reference evidence="2" key="1">
    <citation type="submission" date="2016-01" db="EMBL/GenBank/DDBJ databases">
        <authorList>
            <person name="Mcilroy J.S."/>
            <person name="Karst M S."/>
            <person name="Albertsen M."/>
        </authorList>
    </citation>
    <scope>NUCLEOTIDE SEQUENCE</scope>
    <source>
        <strain evidence="2">Cfx-K</strain>
    </source>
</reference>
<dbReference type="OrthoDB" id="9805123at2"/>
<sequence>MKRRSLWIVFGSILLALLLVYAVVSWLFAGLMIAAPAPSLAEERAATGDPADFGLPPPENITIQSGDVTLSGWYFDNPAEGQCGVMFMHGFVGSRYQALYWAPLFWERGCDILAYDHRGHGDSSPGFFTYGYFEKEDALAAFRWFQERAGLAEGQIGVGGVSYGAAIALQLAPKIPDAPFILADSSYRSVAGIVGARGQAQVGRFLARLLVPGVLAIAQMRTGMDAAAVSPETAIADAQMPVLLIHSRTDDFTPYTHSEAIFANSDQRRTVLHVNEWGSSHAADIGTDFAAYKQLFDTFMAEFAPAFGLPPVQ</sequence>
<dbReference type="SUPFAM" id="SSF53474">
    <property type="entry name" value="alpha/beta-Hydrolases"/>
    <property type="match status" value="1"/>
</dbReference>
<organism evidence="2 3">
    <name type="scientific">Candidatus Promineifilum breve</name>
    <dbReference type="NCBI Taxonomy" id="1806508"/>
    <lineage>
        <taxon>Bacteria</taxon>
        <taxon>Bacillati</taxon>
        <taxon>Chloroflexota</taxon>
        <taxon>Ardenticatenia</taxon>
        <taxon>Candidatus Promineifilales</taxon>
        <taxon>Candidatus Promineifilaceae</taxon>
        <taxon>Candidatus Promineifilum</taxon>
    </lineage>
</organism>
<dbReference type="Proteomes" id="UP000215027">
    <property type="component" value="Chromosome I"/>
</dbReference>
<dbReference type="RefSeq" id="WP_095044311.1">
    <property type="nucleotide sequence ID" value="NZ_LN890655.1"/>
</dbReference>
<dbReference type="PANTHER" id="PTHR43358:SF4">
    <property type="entry name" value="ALPHA_BETA HYDROLASE FOLD-1 DOMAIN-CONTAINING PROTEIN"/>
    <property type="match status" value="1"/>
</dbReference>
<protein>
    <recommendedName>
        <fullName evidence="1">AB hydrolase-1 domain-containing protein</fullName>
    </recommendedName>
</protein>
<dbReference type="InterPro" id="IPR052920">
    <property type="entry name" value="DNA-binding_regulatory"/>
</dbReference>
<dbReference type="KEGG" id="pbf:CFX0092_A3173"/>
<proteinExistence type="predicted"/>
<dbReference type="AlphaFoldDB" id="A0A160T456"/>
<keyword evidence="3" id="KW-1185">Reference proteome</keyword>
<dbReference type="Gene3D" id="3.40.50.1820">
    <property type="entry name" value="alpha/beta hydrolase"/>
    <property type="match status" value="1"/>
</dbReference>